<keyword evidence="1" id="KW-0067">ATP-binding</keyword>
<gene>
    <name evidence="1" type="ORF">EJF14_60140</name>
</gene>
<dbReference type="EMBL" id="CP038489">
    <property type="protein sequence ID" value="QFZ29629.1"/>
    <property type="molecule type" value="Genomic_DNA"/>
</dbReference>
<name>A0ACD0WQ34_CLALS</name>
<protein>
    <submittedName>
        <fullName evidence="1">Pre-mRNA-splicing factor ATP-dependent RNA helicase</fullName>
    </submittedName>
</protein>
<keyword evidence="1" id="KW-0547">Nucleotide-binding</keyword>
<keyword evidence="1" id="KW-0378">Hydrolase</keyword>
<accession>A0ACD0WQ34</accession>
<dbReference type="Proteomes" id="UP000326582">
    <property type="component" value="Chromosome 6"/>
</dbReference>
<evidence type="ECO:0000313" key="2">
    <source>
        <dbReference type="Proteomes" id="UP000326582"/>
    </source>
</evidence>
<reference evidence="2" key="1">
    <citation type="journal article" date="2019" name="MBio">
        <title>Comparative genomics for the elucidation of multidrug resistance (MDR) in Candida lusitaniae.</title>
        <authorList>
            <person name="Kannan A."/>
            <person name="Asner S.A."/>
            <person name="Trachsel E."/>
            <person name="Kelly S."/>
            <person name="Parker J."/>
            <person name="Sanglard D."/>
        </authorList>
    </citation>
    <scope>NUCLEOTIDE SEQUENCE [LARGE SCALE GENOMIC DNA]</scope>
    <source>
        <strain evidence="2">P1</strain>
    </source>
</reference>
<organism evidence="1 2">
    <name type="scientific">Clavispora lusitaniae</name>
    <name type="common">Candida lusitaniae</name>
    <dbReference type="NCBI Taxonomy" id="36911"/>
    <lineage>
        <taxon>Eukaryota</taxon>
        <taxon>Fungi</taxon>
        <taxon>Dikarya</taxon>
        <taxon>Ascomycota</taxon>
        <taxon>Saccharomycotina</taxon>
        <taxon>Pichiomycetes</taxon>
        <taxon>Metschnikowiaceae</taxon>
        <taxon>Clavispora</taxon>
    </lineage>
</organism>
<keyword evidence="1" id="KW-0347">Helicase</keyword>
<proteinExistence type="predicted"/>
<sequence>MYSISIACTWPYSHLMVMRLNFMSGPLLKKVAAAVEKHLGVADSDETLSRFLLSLYEEPLEAFSRAVEANGGSDFPPAFVHEVFEAIREEMKESKESKESKSKESEESKESKDGLKREEQVETEPEIQELEKPAETRRERLPSERSKDTGTEQRTQNQDHNQNQHQSHQNQNQQNHQSLQNHQSSQNSQNHQNSQNLHAPEPNLVVGAVCRGTVSNITSYGAFVRLDRFESGLCHISKMSYDGRRVGSPGDVVKQNQEVFVRITDVGSGRRRKIALSMVGVDQTNGEYVQGRESGRESGRQSGRDSEFGRRGREMGRDRAVSSGARRLTSPERWEIRQLIAAGAARASDYPELYEVEEDPAESEGFEVEINPHEPKFLQGQVRARAEPAHIIKNPEGSLSRAAMDGSRLAQEMREQKKEQRKKEKQQGTEGQNKDKEQSKGKEQASYSKSRKNVSKSSDLAQSRKRLPVYAMREQLLSAVRDNQFVIVVGETGSGKTTQIVQYLYEENFHRGDKIIACTQPRRVAAESVAKRVAQEVGCPLGQEVGYTIRFDDRTSPATRIKYMTDGMLQREALLDPQMSKYAVVMLDEAHERTVATDVLFALLKKAARANPDLRVLATSATLDADKFSRYFGGCPVLHVPGRTFPVEIMYSREPEPDYVAAALDCVMQIHVAEDSGDILVFLTGQDEIDTCCEALEARIKTLGRAVPELLVLPAYSALPPDQQARIFEPAPPGARKVVLATNIAETSITIDGIRYVVDPGFVKLNAYDPRLGMDSLVVSPISQAQANQRSGRAGRTAPGKCFRLYTEEAFRTEMRPNTVPEIQRQNLEHTILMLKAMGIDDVLRFEFMDPPPAPTTVQALKELYVLDALDENGHLTSMGRRMADFPMEPALAKTVLASVDLSCASDVLSVVAMLSVQNVFYRPKDKQAAADQRKQRFHSVHGDHLTLLNVFRGWEQSGRSRSWCAENFVQERAMWRAFEVRKQLAAIMVRFRLDVHGSDASAVRKAFCAGYFRNSAKRDPHEGIFTTLVDQTPVHLHPSSAVYGKSVDYVIYHTLLLTTKEYMHCVSVVDPKWLVELAPRFFQPSDPNNPSERRKRQKIVPLFNRFAENQDSWRLTAQVEEKKRALGRLNQ</sequence>
<evidence type="ECO:0000313" key="1">
    <source>
        <dbReference type="EMBL" id="QFZ29629.1"/>
    </source>
</evidence>
<keyword evidence="2" id="KW-1185">Reference proteome</keyword>